<sequence length="77" mass="8221">MDEPGRRPRGAGRATDAALARVRTSTLAMSDVLLTHVPDLGDLPTQRALDAWVEQAADALRALSDAAEERLLGDGLR</sequence>
<accession>A0ABP9JCA9</accession>
<gene>
    <name evidence="1" type="ORF">GCM10023258_22440</name>
</gene>
<dbReference type="Proteomes" id="UP001500427">
    <property type="component" value="Unassembled WGS sequence"/>
</dbReference>
<proteinExistence type="predicted"/>
<dbReference type="RefSeq" id="WP_345507552.1">
    <property type="nucleotide sequence ID" value="NZ_BAABIW010000014.1"/>
</dbReference>
<comment type="caution">
    <text evidence="1">The sequence shown here is derived from an EMBL/GenBank/DDBJ whole genome shotgun (WGS) entry which is preliminary data.</text>
</comment>
<evidence type="ECO:0000313" key="1">
    <source>
        <dbReference type="EMBL" id="GAA5027591.1"/>
    </source>
</evidence>
<protein>
    <submittedName>
        <fullName evidence="1">Uncharacterized protein</fullName>
    </submittedName>
</protein>
<dbReference type="EMBL" id="BAABIW010000014">
    <property type="protein sequence ID" value="GAA5027591.1"/>
    <property type="molecule type" value="Genomic_DNA"/>
</dbReference>
<evidence type="ECO:0000313" key="2">
    <source>
        <dbReference type="Proteomes" id="UP001500427"/>
    </source>
</evidence>
<reference evidence="2" key="1">
    <citation type="journal article" date="2019" name="Int. J. Syst. Evol. Microbiol.">
        <title>The Global Catalogue of Microorganisms (GCM) 10K type strain sequencing project: providing services to taxonomists for standard genome sequencing and annotation.</title>
        <authorList>
            <consortium name="The Broad Institute Genomics Platform"/>
            <consortium name="The Broad Institute Genome Sequencing Center for Infectious Disease"/>
            <person name="Wu L."/>
            <person name="Ma J."/>
        </authorList>
    </citation>
    <scope>NUCLEOTIDE SEQUENCE [LARGE SCALE GENOMIC DNA]</scope>
    <source>
        <strain evidence="2">JCM 17687</strain>
    </source>
</reference>
<keyword evidence="2" id="KW-1185">Reference proteome</keyword>
<name>A0ABP9JCA9_9MICO</name>
<organism evidence="1 2">
    <name type="scientific">Terrabacter aeriphilus</name>
    <dbReference type="NCBI Taxonomy" id="515662"/>
    <lineage>
        <taxon>Bacteria</taxon>
        <taxon>Bacillati</taxon>
        <taxon>Actinomycetota</taxon>
        <taxon>Actinomycetes</taxon>
        <taxon>Micrococcales</taxon>
        <taxon>Intrasporangiaceae</taxon>
        <taxon>Terrabacter</taxon>
    </lineage>
</organism>